<evidence type="ECO:0000256" key="4">
    <source>
        <dbReference type="ARBA" id="ARBA00023136"/>
    </source>
</evidence>
<evidence type="ECO:0000256" key="3">
    <source>
        <dbReference type="ARBA" id="ARBA00022989"/>
    </source>
</evidence>
<feature type="transmembrane region" description="Helical" evidence="6">
    <location>
        <begin position="30"/>
        <end position="47"/>
    </location>
</feature>
<feature type="transmembrane region" description="Helical" evidence="6">
    <location>
        <begin position="436"/>
        <end position="458"/>
    </location>
</feature>
<feature type="transmembrane region" description="Helical" evidence="6">
    <location>
        <begin position="479"/>
        <end position="503"/>
    </location>
</feature>
<organism evidence="9 10">
    <name type="scientific">Nocardioides aquaticus</name>
    <dbReference type="NCBI Taxonomy" id="160826"/>
    <lineage>
        <taxon>Bacteria</taxon>
        <taxon>Bacillati</taxon>
        <taxon>Actinomycetota</taxon>
        <taxon>Actinomycetes</taxon>
        <taxon>Propionibacteriales</taxon>
        <taxon>Nocardioidaceae</taxon>
        <taxon>Nocardioides</taxon>
    </lineage>
</organism>
<evidence type="ECO:0000313" key="10">
    <source>
        <dbReference type="Proteomes" id="UP000679307"/>
    </source>
</evidence>
<feature type="transmembrane region" description="Helical" evidence="6">
    <location>
        <begin position="54"/>
        <end position="75"/>
    </location>
</feature>
<feature type="transmembrane region" description="Helical" evidence="6">
    <location>
        <begin position="523"/>
        <end position="545"/>
    </location>
</feature>
<evidence type="ECO:0000256" key="5">
    <source>
        <dbReference type="RuleBase" id="RU000320"/>
    </source>
</evidence>
<comment type="subcellular location">
    <subcellularLocation>
        <location evidence="1">Endomembrane system</location>
        <topology evidence="1">Multi-pass membrane protein</topology>
    </subcellularLocation>
    <subcellularLocation>
        <location evidence="5">Membrane</location>
        <topology evidence="5">Multi-pass membrane protein</topology>
    </subcellularLocation>
</comment>
<evidence type="ECO:0000259" key="7">
    <source>
        <dbReference type="Pfam" id="PF00361"/>
    </source>
</evidence>
<feature type="domain" description="NADH:quinone oxidoreductase/Mrp antiporter transmembrane" evidence="7">
    <location>
        <begin position="160"/>
        <end position="445"/>
    </location>
</feature>
<evidence type="ECO:0000313" key="9">
    <source>
        <dbReference type="EMBL" id="QVT81700.1"/>
    </source>
</evidence>
<dbReference type="Proteomes" id="UP000679307">
    <property type="component" value="Chromosome"/>
</dbReference>
<dbReference type="PANTHER" id="PTHR42829:SF2">
    <property type="entry name" value="NADH-UBIQUINONE OXIDOREDUCTASE CHAIN 5"/>
    <property type="match status" value="1"/>
</dbReference>
<feature type="transmembrane region" description="Helical" evidence="6">
    <location>
        <begin position="627"/>
        <end position="647"/>
    </location>
</feature>
<dbReference type="EC" id="1.6.5.11" evidence="9"/>
<dbReference type="InterPro" id="IPR001750">
    <property type="entry name" value="ND/Mrp_TM"/>
</dbReference>
<dbReference type="NCBIfam" id="TIGR01974">
    <property type="entry name" value="NDH_I_L"/>
    <property type="match status" value="1"/>
</dbReference>
<dbReference type="InterPro" id="IPR003945">
    <property type="entry name" value="NU5C-like"/>
</dbReference>
<evidence type="ECO:0000259" key="8">
    <source>
        <dbReference type="Pfam" id="PF00662"/>
    </source>
</evidence>
<keyword evidence="3 6" id="KW-1133">Transmembrane helix</keyword>
<keyword evidence="9" id="KW-0560">Oxidoreductase</keyword>
<keyword evidence="4 6" id="KW-0472">Membrane</keyword>
<dbReference type="Pfam" id="PF00662">
    <property type="entry name" value="Proton_antipo_N"/>
    <property type="match status" value="1"/>
</dbReference>
<feature type="transmembrane region" description="Helical" evidence="6">
    <location>
        <begin position="143"/>
        <end position="160"/>
    </location>
</feature>
<accession>A0ABX8EP13</accession>
<feature type="transmembrane region" description="Helical" evidence="6">
    <location>
        <begin position="111"/>
        <end position="131"/>
    </location>
</feature>
<feature type="domain" description="NADH-Ubiquinone oxidoreductase (complex I) chain 5 N-terminal" evidence="8">
    <location>
        <begin position="94"/>
        <end position="144"/>
    </location>
</feature>
<reference evidence="9 10" key="1">
    <citation type="submission" date="2021-05" db="EMBL/GenBank/DDBJ databases">
        <title>Complete genome of Nocardioides aquaticus KCTC 9944T isolated from meromictic and hypersaline Ekho Lake, Antarctica.</title>
        <authorList>
            <person name="Hwang K."/>
            <person name="Kim K.M."/>
            <person name="Choe H."/>
        </authorList>
    </citation>
    <scope>NUCLEOTIDE SEQUENCE [LARGE SCALE GENOMIC DNA]</scope>
    <source>
        <strain evidence="9 10">KCTC 9944</strain>
    </source>
</reference>
<dbReference type="EMBL" id="CP075371">
    <property type="protein sequence ID" value="QVT81700.1"/>
    <property type="molecule type" value="Genomic_DNA"/>
</dbReference>
<keyword evidence="2 5" id="KW-0812">Transmembrane</keyword>
<gene>
    <name evidence="9" type="primary">nuoL_2</name>
    <name evidence="9" type="ORF">ENKNEFLB_04117</name>
</gene>
<dbReference type="GO" id="GO:0016491">
    <property type="term" value="F:oxidoreductase activity"/>
    <property type="evidence" value="ECO:0007669"/>
    <property type="project" value="UniProtKB-KW"/>
</dbReference>
<evidence type="ECO:0000256" key="2">
    <source>
        <dbReference type="ARBA" id="ARBA00022692"/>
    </source>
</evidence>
<dbReference type="PANTHER" id="PTHR42829">
    <property type="entry name" value="NADH-UBIQUINONE OXIDOREDUCTASE CHAIN 5"/>
    <property type="match status" value="1"/>
</dbReference>
<feature type="transmembrane region" description="Helical" evidence="6">
    <location>
        <begin position="340"/>
        <end position="359"/>
    </location>
</feature>
<name>A0ABX8EP13_9ACTN</name>
<feature type="transmembrane region" description="Helical" evidence="6">
    <location>
        <begin position="394"/>
        <end position="416"/>
    </location>
</feature>
<dbReference type="InterPro" id="IPR001516">
    <property type="entry name" value="Proton_antipo_N"/>
</dbReference>
<keyword evidence="10" id="KW-1185">Reference proteome</keyword>
<feature type="transmembrane region" description="Helical" evidence="6">
    <location>
        <begin position="273"/>
        <end position="291"/>
    </location>
</feature>
<feature type="transmembrane region" description="Helical" evidence="6">
    <location>
        <begin position="303"/>
        <end position="324"/>
    </location>
</feature>
<evidence type="ECO:0000256" key="1">
    <source>
        <dbReference type="ARBA" id="ARBA00004127"/>
    </source>
</evidence>
<dbReference type="Pfam" id="PF00361">
    <property type="entry name" value="Proton_antipo_M"/>
    <property type="match status" value="1"/>
</dbReference>
<dbReference type="InterPro" id="IPR018393">
    <property type="entry name" value="NADHpl_OxRdtase_5_subgr"/>
</dbReference>
<proteinExistence type="predicted"/>
<evidence type="ECO:0000256" key="6">
    <source>
        <dbReference type="SAM" id="Phobius"/>
    </source>
</evidence>
<sequence>MSALTLPVLPMVEAVPLVDPSTADGTFSLLWLVVGLPLLGAAVLLLGGRFTDRWGHWLATALPIGSFAISVLLFVELLGRGEEERQVVQQLYTWMQVGGLDVGFDLLYDPLSALFLLLITGVGSLIHVYSIGYMAHDPRRRRFFGYLNLFVAAMLVLVLAENYLLLFLGWEGVGLASYLLIGFWQHKPSAAAASKKAFVINRVGDMGLSLAIMLAFVYFGTTSFTGISAVSGEASEAAMTAFGLLLLLGACGKSAQVPLQAWLLDAMEGPTPVSALIHAATMVTAGVYLVVRSNFVFENAPAAQTVVVVVATVTLLWGAVIGCAKDDIKKVLAGSTMSQIGYMMLAAGLGTAGYAFAIFHLLTHGFFKANMFLGAGSVMHGMDDDVDMRHYGGLARAMPITFATFTLGYLAIIGFPGFSGFWSKDLIIEVALTENLLVGLCALLGAGVTAFYMTRLMLMTFAGRKRWLEGVHPHESPSLMTVPLMVLAGLSVVGGVMILGEWIVHWLEPVTGEEAHGEPPLPIIVITLITVATVAVGVALAWVLVGRREVPATAPTRVSLATRAARADLYGDAINDGLVVQPGRSLVHGLVGFDRAGADGAFTGTARTIAALGSVGRRIQTGFVRSYALSLLGGVLVVVLALLAVNLG</sequence>
<protein>
    <submittedName>
        <fullName evidence="9">NADH-quinone oxidoreductase subunit L</fullName>
        <ecNumber evidence="9">1.6.5.11</ecNumber>
    </submittedName>
</protein>
<feature type="transmembrane region" description="Helical" evidence="6">
    <location>
        <begin position="206"/>
        <end position="228"/>
    </location>
</feature>
<dbReference type="NCBIfam" id="NF005141">
    <property type="entry name" value="PRK06590.1"/>
    <property type="match status" value="1"/>
</dbReference>